<sequence>APQNKTYLTNISILLNYSVSYEDFVWYNIDLTGDNTTITSSTEFNTTEDTHTLYLYANNRIS</sequence>
<evidence type="ECO:0000313" key="1">
    <source>
        <dbReference type="EMBL" id="GAI76856.1"/>
    </source>
</evidence>
<proteinExistence type="predicted"/>
<name>X1SCK1_9ZZZZ</name>
<organism evidence="1">
    <name type="scientific">marine sediment metagenome</name>
    <dbReference type="NCBI Taxonomy" id="412755"/>
    <lineage>
        <taxon>unclassified sequences</taxon>
        <taxon>metagenomes</taxon>
        <taxon>ecological metagenomes</taxon>
    </lineage>
</organism>
<feature type="non-terminal residue" evidence="1">
    <location>
        <position position="1"/>
    </location>
</feature>
<comment type="caution">
    <text evidence="1">The sequence shown here is derived from an EMBL/GenBank/DDBJ whole genome shotgun (WGS) entry which is preliminary data.</text>
</comment>
<reference evidence="1" key="1">
    <citation type="journal article" date="2014" name="Front. Microbiol.">
        <title>High frequency of phylogenetically diverse reductive dehalogenase-homologous genes in deep subseafloor sedimentary metagenomes.</title>
        <authorList>
            <person name="Kawai M."/>
            <person name="Futagami T."/>
            <person name="Toyoda A."/>
            <person name="Takaki Y."/>
            <person name="Nishi S."/>
            <person name="Hori S."/>
            <person name="Arai W."/>
            <person name="Tsubouchi T."/>
            <person name="Morono Y."/>
            <person name="Uchiyama I."/>
            <person name="Ito T."/>
            <person name="Fujiyama A."/>
            <person name="Inagaki F."/>
            <person name="Takami H."/>
        </authorList>
    </citation>
    <scope>NUCLEOTIDE SEQUENCE</scope>
    <source>
        <strain evidence="1">Expedition CK06-06</strain>
    </source>
</reference>
<accession>X1SCK1</accession>
<protein>
    <submittedName>
        <fullName evidence="1">Uncharacterized protein</fullName>
    </submittedName>
</protein>
<dbReference type="EMBL" id="BARW01013164">
    <property type="protein sequence ID" value="GAI76856.1"/>
    <property type="molecule type" value="Genomic_DNA"/>
</dbReference>
<gene>
    <name evidence="1" type="ORF">S12H4_24318</name>
</gene>
<dbReference type="AlphaFoldDB" id="X1SCK1"/>